<proteinExistence type="predicted"/>
<evidence type="ECO:0000313" key="2">
    <source>
        <dbReference type="Proteomes" id="UP000268535"/>
    </source>
</evidence>
<reference evidence="2" key="1">
    <citation type="journal article" date="2018" name="Nat. Microbiol.">
        <title>Leveraging single-cell genomics to expand the fungal tree of life.</title>
        <authorList>
            <person name="Ahrendt S.R."/>
            <person name="Quandt C.A."/>
            <person name="Ciobanu D."/>
            <person name="Clum A."/>
            <person name="Salamov A."/>
            <person name="Andreopoulos B."/>
            <person name="Cheng J.F."/>
            <person name="Woyke T."/>
            <person name="Pelin A."/>
            <person name="Henrissat B."/>
            <person name="Reynolds N.K."/>
            <person name="Benny G.L."/>
            <person name="Smith M.E."/>
            <person name="James T.Y."/>
            <person name="Grigoriev I.V."/>
        </authorList>
    </citation>
    <scope>NUCLEOTIDE SEQUENCE [LARGE SCALE GENOMIC DNA]</scope>
    <source>
        <strain evidence="2">ATCC 52028</strain>
    </source>
</reference>
<gene>
    <name evidence="1" type="ORF">CAUPRSCDRAFT_13011</name>
</gene>
<dbReference type="Proteomes" id="UP000268535">
    <property type="component" value="Unassembled WGS sequence"/>
</dbReference>
<sequence>MRRCRCRRAKDRVHGRLGLPRWGCVARGPEGFEMALAVGGFAEAFVVVVNINILVGVQVGILLEPAAVVGTRRGSRGRSAATASATISAMTATDALLLALRSH</sequence>
<name>A0A4P9WVS5_9FUNG</name>
<organism evidence="1 2">
    <name type="scientific">Caulochytrium protostelioides</name>
    <dbReference type="NCBI Taxonomy" id="1555241"/>
    <lineage>
        <taxon>Eukaryota</taxon>
        <taxon>Fungi</taxon>
        <taxon>Fungi incertae sedis</taxon>
        <taxon>Chytridiomycota</taxon>
        <taxon>Chytridiomycota incertae sedis</taxon>
        <taxon>Chytridiomycetes</taxon>
        <taxon>Caulochytriales</taxon>
        <taxon>Caulochytriaceae</taxon>
        <taxon>Caulochytrium</taxon>
    </lineage>
</organism>
<dbReference type="AlphaFoldDB" id="A0A4P9WVS5"/>
<protein>
    <submittedName>
        <fullName evidence="1">Uncharacterized protein</fullName>
    </submittedName>
</protein>
<accession>A0A4P9WVS5</accession>
<dbReference type="EMBL" id="ML012280">
    <property type="protein sequence ID" value="RKO95276.1"/>
    <property type="molecule type" value="Genomic_DNA"/>
</dbReference>
<evidence type="ECO:0000313" key="1">
    <source>
        <dbReference type="EMBL" id="RKO95276.1"/>
    </source>
</evidence>